<dbReference type="Pfam" id="PF00069">
    <property type="entry name" value="Pkinase"/>
    <property type="match status" value="1"/>
</dbReference>
<feature type="binding site" evidence="3">
    <location>
        <position position="82"/>
    </location>
    <ligand>
        <name>ATP</name>
        <dbReference type="ChEBI" id="CHEBI:30616"/>
    </ligand>
</feature>
<evidence type="ECO:0000313" key="7">
    <source>
        <dbReference type="Ensembl" id="ENSNFUP00015046206.1"/>
    </source>
</evidence>
<dbReference type="PROSITE" id="PS00107">
    <property type="entry name" value="PROTEIN_KINASE_ATP"/>
    <property type="match status" value="1"/>
</dbReference>
<evidence type="ECO:0000256" key="4">
    <source>
        <dbReference type="RuleBase" id="RU000304"/>
    </source>
</evidence>
<dbReference type="SUPFAM" id="SSF56112">
    <property type="entry name" value="Protein kinase-like (PK-like)"/>
    <property type="match status" value="1"/>
</dbReference>
<feature type="domain" description="Protein kinase" evidence="6">
    <location>
        <begin position="53"/>
        <end position="235"/>
    </location>
</feature>
<feature type="region of interest" description="Disordered" evidence="5">
    <location>
        <begin position="214"/>
        <end position="235"/>
    </location>
</feature>
<dbReference type="GO" id="GO:0005524">
    <property type="term" value="F:ATP binding"/>
    <property type="evidence" value="ECO:0007669"/>
    <property type="project" value="UniProtKB-UniRule"/>
</dbReference>
<evidence type="ECO:0000256" key="2">
    <source>
        <dbReference type="ARBA" id="ARBA00022840"/>
    </source>
</evidence>
<protein>
    <submittedName>
        <fullName evidence="7">Doublecortin-like kinase 3</fullName>
    </submittedName>
</protein>
<keyword evidence="4" id="KW-0723">Serine/threonine-protein kinase</keyword>
<reference evidence="7" key="2">
    <citation type="submission" date="2025-08" db="UniProtKB">
        <authorList>
            <consortium name="Ensembl"/>
        </authorList>
    </citation>
    <scope>IDENTIFICATION</scope>
</reference>
<dbReference type="AlphaFoldDB" id="A0A8C6PQQ4"/>
<sequence length="235" mass="26014">FHKRNSCRKLAQLPNNLQKLRVRGGLEPRSPAATSALPSNGSNLTPSDVERCYEIGRVIGDGNFAEVRECRRRHDDQILAVKIVERSKLTGREHMMQNELSLLGSLCHPRVVQLLAHHHTQTHSYLVMELVGGGDLFEAISDRGRFSEAEAGLMVLDVSDALSYIHSKSIVHRDLKPENLLVGVRLGDFGLAMVVTEPVFTICGTPTYVAPEILPSRGRPPAKVRGGSRQVQQNR</sequence>
<evidence type="ECO:0000256" key="3">
    <source>
        <dbReference type="PROSITE-ProRule" id="PRU10141"/>
    </source>
</evidence>
<dbReference type="SMART" id="SM00220">
    <property type="entry name" value="S_TKc"/>
    <property type="match status" value="1"/>
</dbReference>
<dbReference type="InterPro" id="IPR017441">
    <property type="entry name" value="Protein_kinase_ATP_BS"/>
</dbReference>
<keyword evidence="8" id="KW-1185">Reference proteome</keyword>
<dbReference type="Proteomes" id="UP000694548">
    <property type="component" value="Chromosome sgr19"/>
</dbReference>
<reference evidence="7" key="1">
    <citation type="submission" date="2014-08" db="EMBL/GenBank/DDBJ databases">
        <authorList>
            <person name="Senf B."/>
            <person name="Petzold A."/>
            <person name="Downie B.R."/>
            <person name="Koch P."/>
            <person name="Platzer M."/>
        </authorList>
    </citation>
    <scope>NUCLEOTIDE SEQUENCE [LARGE SCALE GENOMIC DNA]</scope>
    <source>
        <strain evidence="7">GRZ</strain>
    </source>
</reference>
<evidence type="ECO:0000313" key="8">
    <source>
        <dbReference type="Proteomes" id="UP000694548"/>
    </source>
</evidence>
<name>A0A8C6PQQ4_NOTFU</name>
<keyword evidence="2 3" id="KW-0067">ATP-binding</keyword>
<dbReference type="InterPro" id="IPR011009">
    <property type="entry name" value="Kinase-like_dom_sf"/>
</dbReference>
<dbReference type="GO" id="GO:0004674">
    <property type="term" value="F:protein serine/threonine kinase activity"/>
    <property type="evidence" value="ECO:0007669"/>
    <property type="project" value="UniProtKB-KW"/>
</dbReference>
<dbReference type="PROSITE" id="PS50011">
    <property type="entry name" value="PROTEIN_KINASE_DOM"/>
    <property type="match status" value="1"/>
</dbReference>
<keyword evidence="4" id="KW-0418">Kinase</keyword>
<dbReference type="Gene3D" id="1.10.510.10">
    <property type="entry name" value="Transferase(Phosphotransferase) domain 1"/>
    <property type="match status" value="1"/>
</dbReference>
<keyword evidence="4" id="KW-0808">Transferase</keyword>
<accession>A0A8C6PQQ4</accession>
<proteinExistence type="inferred from homology"/>
<dbReference type="InterPro" id="IPR008271">
    <property type="entry name" value="Ser/Thr_kinase_AS"/>
</dbReference>
<dbReference type="GeneTree" id="ENSGT00940000159476"/>
<dbReference type="PROSITE" id="PS00108">
    <property type="entry name" value="PROTEIN_KINASE_ST"/>
    <property type="match status" value="1"/>
</dbReference>
<comment type="similarity">
    <text evidence="4">Belongs to the protein kinase superfamily.</text>
</comment>
<evidence type="ECO:0000256" key="5">
    <source>
        <dbReference type="SAM" id="MobiDB-lite"/>
    </source>
</evidence>
<dbReference type="Ensembl" id="ENSNFUT00015048228.1">
    <property type="protein sequence ID" value="ENSNFUP00015046206.1"/>
    <property type="gene ID" value="ENSNFUG00015021728.1"/>
</dbReference>
<evidence type="ECO:0000259" key="6">
    <source>
        <dbReference type="PROSITE" id="PS50011"/>
    </source>
</evidence>
<organism evidence="7 8">
    <name type="scientific">Nothobranchius furzeri</name>
    <name type="common">Turquoise killifish</name>
    <dbReference type="NCBI Taxonomy" id="105023"/>
    <lineage>
        <taxon>Eukaryota</taxon>
        <taxon>Metazoa</taxon>
        <taxon>Chordata</taxon>
        <taxon>Craniata</taxon>
        <taxon>Vertebrata</taxon>
        <taxon>Euteleostomi</taxon>
        <taxon>Actinopterygii</taxon>
        <taxon>Neopterygii</taxon>
        <taxon>Teleostei</taxon>
        <taxon>Neoteleostei</taxon>
        <taxon>Acanthomorphata</taxon>
        <taxon>Ovalentaria</taxon>
        <taxon>Atherinomorphae</taxon>
        <taxon>Cyprinodontiformes</taxon>
        <taxon>Nothobranchiidae</taxon>
        <taxon>Nothobranchius</taxon>
    </lineage>
</organism>
<keyword evidence="1 3" id="KW-0547">Nucleotide-binding</keyword>
<dbReference type="PANTHER" id="PTHR24347">
    <property type="entry name" value="SERINE/THREONINE-PROTEIN KINASE"/>
    <property type="match status" value="1"/>
</dbReference>
<reference evidence="7" key="3">
    <citation type="submission" date="2025-09" db="UniProtKB">
        <authorList>
            <consortium name="Ensembl"/>
        </authorList>
    </citation>
    <scope>IDENTIFICATION</scope>
</reference>
<dbReference type="InterPro" id="IPR000719">
    <property type="entry name" value="Prot_kinase_dom"/>
</dbReference>
<evidence type="ECO:0000256" key="1">
    <source>
        <dbReference type="ARBA" id="ARBA00022741"/>
    </source>
</evidence>